<evidence type="ECO:0000313" key="1">
    <source>
        <dbReference type="EMBL" id="RSI63284.1"/>
    </source>
</evidence>
<sequence>MALMTTAELKCLHCGNTFPISMYDKPKSISCIFCLAKVEDDMINKIYNAALTVADLNSHFIKYHDERNEDLFQLHLTTQEVALRHCDTL</sequence>
<accession>A0A3R9HY60</accession>
<dbReference type="Proteomes" id="UP000278653">
    <property type="component" value="Unassembled WGS sequence"/>
</dbReference>
<organism evidence="1 2">
    <name type="scientific">Streptococcus mitis</name>
    <dbReference type="NCBI Taxonomy" id="28037"/>
    <lineage>
        <taxon>Bacteria</taxon>
        <taxon>Bacillati</taxon>
        <taxon>Bacillota</taxon>
        <taxon>Bacilli</taxon>
        <taxon>Lactobacillales</taxon>
        <taxon>Streptococcaceae</taxon>
        <taxon>Streptococcus</taxon>
        <taxon>Streptococcus mitis group</taxon>
    </lineage>
</organism>
<dbReference type="AlphaFoldDB" id="A0A3R9HY60"/>
<name>A0A3R9HY60_STRMT</name>
<evidence type="ECO:0000313" key="2">
    <source>
        <dbReference type="Proteomes" id="UP000278653"/>
    </source>
</evidence>
<proteinExistence type="predicted"/>
<dbReference type="EMBL" id="RJNH01000001">
    <property type="protein sequence ID" value="RSI63284.1"/>
    <property type="molecule type" value="Genomic_DNA"/>
</dbReference>
<reference evidence="1 2" key="1">
    <citation type="submission" date="2018-11" db="EMBL/GenBank/DDBJ databases">
        <title>Species Designations Belie Phenotypic and Genotypic Heterogeneity in Oral Streptococci.</title>
        <authorList>
            <person name="Velsko I."/>
        </authorList>
    </citation>
    <scope>NUCLEOTIDE SEQUENCE [LARGE SCALE GENOMIC DNA]</scope>
    <source>
        <strain evidence="1 2">BCC15</strain>
    </source>
</reference>
<protein>
    <submittedName>
        <fullName evidence="1">Uncharacterized protein</fullName>
    </submittedName>
</protein>
<gene>
    <name evidence="1" type="ORF">D8865_01375</name>
</gene>
<comment type="caution">
    <text evidence="1">The sequence shown here is derived from an EMBL/GenBank/DDBJ whole genome shotgun (WGS) entry which is preliminary data.</text>
</comment>